<dbReference type="PRINTS" id="PR00450">
    <property type="entry name" value="RECOVERIN"/>
</dbReference>
<evidence type="ECO:0000313" key="9">
    <source>
        <dbReference type="RefSeq" id="XP_013386502.1"/>
    </source>
</evidence>
<dbReference type="FunFam" id="1.10.238.10:FF:000009">
    <property type="entry name" value="Visinin-like protein 1"/>
    <property type="match status" value="1"/>
</dbReference>
<gene>
    <name evidence="9" type="primary">LOC106155993</name>
</gene>
<dbReference type="GeneID" id="106155993"/>
<keyword evidence="6" id="KW-0449">Lipoprotein</keyword>
<reference evidence="9" key="1">
    <citation type="submission" date="2025-08" db="UniProtKB">
        <authorList>
            <consortium name="RefSeq"/>
        </authorList>
    </citation>
    <scope>IDENTIFICATION</scope>
    <source>
        <tissue evidence="9">Gonads</tissue>
    </source>
</reference>
<dbReference type="InterPro" id="IPR011992">
    <property type="entry name" value="EF-hand-dom_pair"/>
</dbReference>
<keyword evidence="5" id="KW-0106">Calcium</keyword>
<keyword evidence="8" id="KW-1185">Reference proteome</keyword>
<evidence type="ECO:0000256" key="3">
    <source>
        <dbReference type="ARBA" id="ARBA00022723"/>
    </source>
</evidence>
<dbReference type="PROSITE" id="PS00018">
    <property type="entry name" value="EF_HAND_1"/>
    <property type="match status" value="2"/>
</dbReference>
<dbReference type="PROSITE" id="PS50222">
    <property type="entry name" value="EF_HAND_2"/>
    <property type="match status" value="2"/>
</dbReference>
<dbReference type="SUPFAM" id="SSF47473">
    <property type="entry name" value="EF-hand"/>
    <property type="match status" value="1"/>
</dbReference>
<evidence type="ECO:0000259" key="7">
    <source>
        <dbReference type="PROSITE" id="PS50222"/>
    </source>
</evidence>
<feature type="non-terminal residue" evidence="9">
    <location>
        <position position="1"/>
    </location>
</feature>
<keyword evidence="2" id="KW-0519">Myristate</keyword>
<protein>
    <submittedName>
        <fullName evidence="9">Neuronal calcium sensor 1-like</fullName>
    </submittedName>
</protein>
<comment type="similarity">
    <text evidence="1">Belongs to the recoverin family.</text>
</comment>
<keyword evidence="4" id="KW-0677">Repeat</keyword>
<proteinExistence type="inferred from homology"/>
<dbReference type="PANTHER" id="PTHR23055">
    <property type="entry name" value="CALCIUM BINDING PROTEINS"/>
    <property type="match status" value="1"/>
</dbReference>
<sequence length="121" mass="13802">FLCSIFQDNQIDFKEFICALSVTSRGSLDEKLEWAFKLYDLDGDGFITRSEMLAIVDSIYSMVGSQAKLPEEENTPEKRVNRIFSAMDKNRDNLLTMEEFLEGCKNDPTIVQALTLYDGLV</sequence>
<dbReference type="InParanoid" id="A0A1S3HKE8"/>
<name>A0A1S3HKE8_LINAN</name>
<dbReference type="Pfam" id="PF13499">
    <property type="entry name" value="EF-hand_7"/>
    <property type="match status" value="1"/>
</dbReference>
<evidence type="ECO:0000313" key="8">
    <source>
        <dbReference type="Proteomes" id="UP000085678"/>
    </source>
</evidence>
<dbReference type="KEGG" id="lak:106155993"/>
<organism evidence="8 9">
    <name type="scientific">Lingula anatina</name>
    <name type="common">Brachiopod</name>
    <name type="synonym">Lingula unguis</name>
    <dbReference type="NCBI Taxonomy" id="7574"/>
    <lineage>
        <taxon>Eukaryota</taxon>
        <taxon>Metazoa</taxon>
        <taxon>Spiralia</taxon>
        <taxon>Lophotrochozoa</taxon>
        <taxon>Brachiopoda</taxon>
        <taxon>Linguliformea</taxon>
        <taxon>Lingulata</taxon>
        <taxon>Lingulida</taxon>
        <taxon>Linguloidea</taxon>
        <taxon>Lingulidae</taxon>
        <taxon>Lingula</taxon>
    </lineage>
</organism>
<dbReference type="InterPro" id="IPR002048">
    <property type="entry name" value="EF_hand_dom"/>
</dbReference>
<dbReference type="OrthoDB" id="191686at2759"/>
<accession>A0A1S3HKE8</accession>
<feature type="domain" description="EF-hand" evidence="7">
    <location>
        <begin position="75"/>
        <end position="110"/>
    </location>
</feature>
<dbReference type="CDD" id="cd00051">
    <property type="entry name" value="EFh"/>
    <property type="match status" value="1"/>
</dbReference>
<evidence type="ECO:0000256" key="6">
    <source>
        <dbReference type="ARBA" id="ARBA00023288"/>
    </source>
</evidence>
<dbReference type="RefSeq" id="XP_013386502.1">
    <property type="nucleotide sequence ID" value="XM_013531048.1"/>
</dbReference>
<feature type="domain" description="EF-hand" evidence="7">
    <location>
        <begin position="27"/>
        <end position="62"/>
    </location>
</feature>
<evidence type="ECO:0000256" key="1">
    <source>
        <dbReference type="ARBA" id="ARBA00006049"/>
    </source>
</evidence>
<evidence type="ECO:0000256" key="2">
    <source>
        <dbReference type="ARBA" id="ARBA00022707"/>
    </source>
</evidence>
<dbReference type="GO" id="GO:0005509">
    <property type="term" value="F:calcium ion binding"/>
    <property type="evidence" value="ECO:0007669"/>
    <property type="project" value="InterPro"/>
</dbReference>
<evidence type="ECO:0000256" key="4">
    <source>
        <dbReference type="ARBA" id="ARBA00022737"/>
    </source>
</evidence>
<dbReference type="InterPro" id="IPR018247">
    <property type="entry name" value="EF_Hand_1_Ca_BS"/>
</dbReference>
<dbReference type="Gene3D" id="1.10.238.10">
    <property type="entry name" value="EF-hand"/>
    <property type="match status" value="1"/>
</dbReference>
<dbReference type="InterPro" id="IPR028846">
    <property type="entry name" value="Recoverin"/>
</dbReference>
<dbReference type="AlphaFoldDB" id="A0A1S3HKE8"/>
<dbReference type="Proteomes" id="UP000085678">
    <property type="component" value="Unplaced"/>
</dbReference>
<dbReference type="SMART" id="SM00054">
    <property type="entry name" value="EFh"/>
    <property type="match status" value="2"/>
</dbReference>
<keyword evidence="3" id="KW-0479">Metal-binding</keyword>
<dbReference type="STRING" id="7574.A0A1S3HKE8"/>
<evidence type="ECO:0000256" key="5">
    <source>
        <dbReference type="ARBA" id="ARBA00022837"/>
    </source>
</evidence>
<dbReference type="PANTHER" id="PTHR23055:SF178">
    <property type="entry name" value="NEUROCALCIN HOMOLOG"/>
    <property type="match status" value="1"/>
</dbReference>